<reference evidence="1" key="1">
    <citation type="submission" date="2018-05" db="EMBL/GenBank/DDBJ databases">
        <authorList>
            <person name="Lanie J.A."/>
            <person name="Ng W.-L."/>
            <person name="Kazmierczak K.M."/>
            <person name="Andrzejewski T.M."/>
            <person name="Davidsen T.M."/>
            <person name="Wayne K.J."/>
            <person name="Tettelin H."/>
            <person name="Glass J.I."/>
            <person name="Rusch D."/>
            <person name="Podicherti R."/>
            <person name="Tsui H.-C.T."/>
            <person name="Winkler M.E."/>
        </authorList>
    </citation>
    <scope>NUCLEOTIDE SEQUENCE</scope>
</reference>
<gene>
    <name evidence="1" type="ORF">METZ01_LOCUS161912</name>
</gene>
<accession>A0A382B5L0</accession>
<protein>
    <recommendedName>
        <fullName evidence="2">Cytochrome c domain-containing protein</fullName>
    </recommendedName>
</protein>
<organism evidence="1">
    <name type="scientific">marine metagenome</name>
    <dbReference type="NCBI Taxonomy" id="408172"/>
    <lineage>
        <taxon>unclassified sequences</taxon>
        <taxon>metagenomes</taxon>
        <taxon>ecological metagenomes</taxon>
    </lineage>
</organism>
<dbReference type="GO" id="GO:0022900">
    <property type="term" value="P:electron transport chain"/>
    <property type="evidence" value="ECO:0007669"/>
    <property type="project" value="InterPro"/>
</dbReference>
<dbReference type="PROSITE" id="PS51009">
    <property type="entry name" value="CYTCII"/>
    <property type="match status" value="1"/>
</dbReference>
<dbReference type="AlphaFoldDB" id="A0A382B5L0"/>
<dbReference type="GO" id="GO:0005506">
    <property type="term" value="F:iron ion binding"/>
    <property type="evidence" value="ECO:0007669"/>
    <property type="project" value="InterPro"/>
</dbReference>
<dbReference type="EMBL" id="UINC01028302">
    <property type="protein sequence ID" value="SVB09058.1"/>
    <property type="molecule type" value="Genomic_DNA"/>
</dbReference>
<dbReference type="GO" id="GO:0009055">
    <property type="term" value="F:electron transfer activity"/>
    <property type="evidence" value="ECO:0007669"/>
    <property type="project" value="InterPro"/>
</dbReference>
<dbReference type="InterPro" id="IPR010980">
    <property type="entry name" value="Cyt_c/b562"/>
</dbReference>
<dbReference type="Gene3D" id="1.20.120.10">
    <property type="entry name" value="Cytochrome c/b562"/>
    <property type="match status" value="1"/>
</dbReference>
<proteinExistence type="predicted"/>
<sequence>MPIINTYKVFTVITVFYLLCSYPTGARQTELNEADFPATMKEIGLTVGDAEGHIDARYWPETEEDGKRLAAMFQLVEEFWLNRGTDAAAGIAADAVTASNNLTTVARANDYSGSRNALAAIRKTCGACHQDFREETEDGYRIKSGS</sequence>
<evidence type="ECO:0000313" key="1">
    <source>
        <dbReference type="EMBL" id="SVB09058.1"/>
    </source>
</evidence>
<dbReference type="Pfam" id="PF01322">
    <property type="entry name" value="Cytochrom_C_2"/>
    <property type="match status" value="1"/>
</dbReference>
<dbReference type="InterPro" id="IPR002321">
    <property type="entry name" value="Cyt_c_II"/>
</dbReference>
<dbReference type="SUPFAM" id="SSF47175">
    <property type="entry name" value="Cytochromes"/>
    <property type="match status" value="1"/>
</dbReference>
<name>A0A382B5L0_9ZZZZ</name>
<evidence type="ECO:0008006" key="2">
    <source>
        <dbReference type="Google" id="ProtNLM"/>
    </source>
</evidence>
<dbReference type="GO" id="GO:0020037">
    <property type="term" value="F:heme binding"/>
    <property type="evidence" value="ECO:0007669"/>
    <property type="project" value="InterPro"/>
</dbReference>